<dbReference type="InterPro" id="IPR036872">
    <property type="entry name" value="CH_dom_sf"/>
</dbReference>
<proteinExistence type="predicted"/>
<sequence>MSDTLIIKSISSHDVSLKDWIQVQEKTFLRWINSKLQTHNHPPLLSLADLGSGVDVYHLLKCLDPNFSLSPIYQRPKLKFQKMENLNRVLDYLKHGQGLQIHNIGAEDIVDGNLKLTLGLIWLLLLNYTVFDNSEETDTFSKKELLLRWCKKVTASYADIRMTNFTSSWSSGHAFCALLNYFKPDLLDYQKAAKMTTLDRLELAMAVAESVGISRLLDPENVDCIKPDEKSIVAYVSLFYDRFNKEPVRDTVSIKTRLETFLGVVTEITGLKTDYLDSLARLIERMRETLDAMQRLCDDVAAKHAFLRSFRAGKKRQFLEQYSKLESTRSKINLMLVEFHFSQLSEPQGCALQDALALLRKVVAQEQALSSDVAAQLAHLKEDSFSKLRHLSHKVSAGLDLIENDVLHLSDVAEAQVNELPEIMGDLHTMEKLYERLHGAKEEFCRKMRVMDQSFDFKETEQLYRVEELGFRIKLVRHILVDKLTFIETQFDKKERIVKRMKTSSELSSVQLCQLEMIFEKFDQGDKMYLNKIEFREAMTFIYPSLSTSEADNLFEYLYASTSDITRGVKLKQFLEIPGLFGEKPDRESEMVDLTSRFYYEAFEEASGGRGLVGKADLERLQLDSRLVAGINEVFEREDDSFNYSRFFDGDDTLLAGRPLQLDRVLDGLGSVNIDEGSVANDI</sequence>
<reference evidence="1" key="1">
    <citation type="journal article" date="2021" name="Open Biol.">
        <title>Shared evolutionary footprints suggest mitochondrial oxidative damage underlies multiple complex I losses in fungi.</title>
        <authorList>
            <person name="Schikora-Tamarit M.A."/>
            <person name="Marcet-Houben M."/>
            <person name="Nosek J."/>
            <person name="Gabaldon T."/>
        </authorList>
    </citation>
    <scope>NUCLEOTIDE SEQUENCE</scope>
    <source>
        <strain evidence="1">NCAIM Y.01608</strain>
    </source>
</reference>
<dbReference type="SUPFAM" id="SSF47473">
    <property type="entry name" value="EF-hand"/>
    <property type="match status" value="1"/>
</dbReference>
<dbReference type="EMBL" id="JAEUBD010001266">
    <property type="protein sequence ID" value="KAH3662777.1"/>
    <property type="molecule type" value="Genomic_DNA"/>
</dbReference>
<dbReference type="PROSITE" id="PS00020">
    <property type="entry name" value="ACTININ_2"/>
    <property type="match status" value="1"/>
</dbReference>
<comment type="caution">
    <text evidence="1">The sequence shown here is derived from an EMBL/GenBank/DDBJ whole genome shotgun (WGS) entry which is preliminary data.</text>
</comment>
<accession>A0A1B7SIC7</accession>
<name>A0A1B7SIC7_9ASCO</name>
<dbReference type="SMART" id="SM00033">
    <property type="entry name" value="CH"/>
    <property type="match status" value="2"/>
</dbReference>
<dbReference type="OrthoDB" id="10017054at2759"/>
<dbReference type="Proteomes" id="UP000788993">
    <property type="component" value="Unassembled WGS sequence"/>
</dbReference>
<dbReference type="GO" id="GO:0007010">
    <property type="term" value="P:cytoskeleton organization"/>
    <property type="evidence" value="ECO:0007669"/>
    <property type="project" value="UniProtKB-ARBA"/>
</dbReference>
<dbReference type="InterPro" id="IPR001715">
    <property type="entry name" value="CH_dom"/>
</dbReference>
<reference evidence="1" key="2">
    <citation type="submission" date="2021-01" db="EMBL/GenBank/DDBJ databases">
        <authorList>
            <person name="Schikora-Tamarit M.A."/>
        </authorList>
    </citation>
    <scope>NUCLEOTIDE SEQUENCE</scope>
    <source>
        <strain evidence="1">NCAIM Y.01608</strain>
    </source>
</reference>
<dbReference type="SUPFAM" id="SSF47576">
    <property type="entry name" value="Calponin-homology domain, CH-domain"/>
    <property type="match status" value="1"/>
</dbReference>
<protein>
    <submittedName>
        <fullName evidence="1">Uncharacterized protein</fullName>
    </submittedName>
</protein>
<dbReference type="RefSeq" id="XP_018211167.1">
    <property type="nucleotide sequence ID" value="XM_018357306.1"/>
</dbReference>
<keyword evidence="2" id="KW-1185">Reference proteome</keyword>
<dbReference type="AlphaFoldDB" id="A0A1B7SIC7"/>
<dbReference type="PROSITE" id="PS50021">
    <property type="entry name" value="CH"/>
    <property type="match status" value="2"/>
</dbReference>
<dbReference type="Gene3D" id="1.10.418.10">
    <property type="entry name" value="Calponin-like domain"/>
    <property type="match status" value="2"/>
</dbReference>
<evidence type="ECO:0000313" key="1">
    <source>
        <dbReference type="EMBL" id="KAH3662777.1"/>
    </source>
</evidence>
<dbReference type="Pfam" id="PF00307">
    <property type="entry name" value="CH"/>
    <property type="match status" value="2"/>
</dbReference>
<evidence type="ECO:0000313" key="2">
    <source>
        <dbReference type="Proteomes" id="UP000788993"/>
    </source>
</evidence>
<dbReference type="InterPro" id="IPR011992">
    <property type="entry name" value="EF-hand-dom_pair"/>
</dbReference>
<dbReference type="PANTHER" id="PTHR11915">
    <property type="entry name" value="SPECTRIN/FILAMIN RELATED CYTOSKELETAL PROTEIN"/>
    <property type="match status" value="1"/>
</dbReference>
<dbReference type="InterPro" id="IPR001589">
    <property type="entry name" value="Actinin_actin-bd_CS"/>
</dbReference>
<gene>
    <name evidence="1" type="ORF">OGATHE_004353</name>
</gene>
<organism evidence="1 2">
    <name type="scientific">Ogataea polymorpha</name>
    <dbReference type="NCBI Taxonomy" id="460523"/>
    <lineage>
        <taxon>Eukaryota</taxon>
        <taxon>Fungi</taxon>
        <taxon>Dikarya</taxon>
        <taxon>Ascomycota</taxon>
        <taxon>Saccharomycotina</taxon>
        <taxon>Pichiomycetes</taxon>
        <taxon>Pichiales</taxon>
        <taxon>Pichiaceae</taxon>
        <taxon>Ogataea</taxon>
    </lineage>
</organism>